<dbReference type="EMBL" id="MCGH01000003">
    <property type="protein sequence ID" value="ODM04162.1"/>
    <property type="molecule type" value="Genomic_DNA"/>
</dbReference>
<dbReference type="RefSeq" id="WP_069154396.1">
    <property type="nucleotide sequence ID" value="NZ_MCGH01000003.1"/>
</dbReference>
<dbReference type="Pfam" id="PF03547">
    <property type="entry name" value="Mem_trans"/>
    <property type="match status" value="1"/>
</dbReference>
<accession>A0A1E3A5V7</accession>
<keyword evidence="7 8" id="KW-0472">Membrane</keyword>
<evidence type="ECO:0000256" key="7">
    <source>
        <dbReference type="ARBA" id="ARBA00023136"/>
    </source>
</evidence>
<feature type="transmembrane region" description="Helical" evidence="8">
    <location>
        <begin position="66"/>
        <end position="88"/>
    </location>
</feature>
<evidence type="ECO:0000256" key="8">
    <source>
        <dbReference type="SAM" id="Phobius"/>
    </source>
</evidence>
<feature type="transmembrane region" description="Helical" evidence="8">
    <location>
        <begin position="100"/>
        <end position="121"/>
    </location>
</feature>
<evidence type="ECO:0000313" key="9">
    <source>
        <dbReference type="EMBL" id="ODM04162.1"/>
    </source>
</evidence>
<feature type="transmembrane region" description="Helical" evidence="8">
    <location>
        <begin position="6"/>
        <end position="24"/>
    </location>
</feature>
<comment type="similarity">
    <text evidence="2">Belongs to the auxin efflux carrier (TC 2.A.69) family.</text>
</comment>
<feature type="transmembrane region" description="Helical" evidence="8">
    <location>
        <begin position="288"/>
        <end position="306"/>
    </location>
</feature>
<feature type="transmembrane region" description="Helical" evidence="8">
    <location>
        <begin position="36"/>
        <end position="54"/>
    </location>
</feature>
<keyword evidence="6 8" id="KW-1133">Transmembrane helix</keyword>
<dbReference type="InterPro" id="IPR004776">
    <property type="entry name" value="Mem_transp_PIN-like"/>
</dbReference>
<dbReference type="GO" id="GO:0005886">
    <property type="term" value="C:plasma membrane"/>
    <property type="evidence" value="ECO:0007669"/>
    <property type="project" value="UniProtKB-SubCell"/>
</dbReference>
<name>A0A1E3A5V7_9FIRM</name>
<organism evidence="9 10">
    <name type="scientific">Eisenbergiella tayi</name>
    <dbReference type="NCBI Taxonomy" id="1432052"/>
    <lineage>
        <taxon>Bacteria</taxon>
        <taxon>Bacillati</taxon>
        <taxon>Bacillota</taxon>
        <taxon>Clostridia</taxon>
        <taxon>Lachnospirales</taxon>
        <taxon>Lachnospiraceae</taxon>
        <taxon>Eisenbergiella</taxon>
    </lineage>
</organism>
<dbReference type="Gene3D" id="1.20.1530.20">
    <property type="match status" value="1"/>
</dbReference>
<dbReference type="PANTHER" id="PTHR36838:SF1">
    <property type="entry name" value="SLR1864 PROTEIN"/>
    <property type="match status" value="1"/>
</dbReference>
<feature type="transmembrane region" description="Helical" evidence="8">
    <location>
        <begin position="196"/>
        <end position="215"/>
    </location>
</feature>
<keyword evidence="4" id="KW-1003">Cell membrane</keyword>
<protein>
    <submittedName>
        <fullName evidence="9">Membrane transport protein</fullName>
    </submittedName>
</protein>
<dbReference type="Proteomes" id="UP000094067">
    <property type="component" value="Unassembled WGS sequence"/>
</dbReference>
<evidence type="ECO:0000256" key="6">
    <source>
        <dbReference type="ARBA" id="ARBA00022989"/>
    </source>
</evidence>
<dbReference type="AlphaFoldDB" id="A0A1E3A5V7"/>
<comment type="subcellular location">
    <subcellularLocation>
        <location evidence="1">Cell membrane</location>
        <topology evidence="1">Multi-pass membrane protein</topology>
    </subcellularLocation>
</comment>
<gene>
    <name evidence="9" type="ORF">BEI61_04966</name>
</gene>
<dbReference type="GO" id="GO:0055085">
    <property type="term" value="P:transmembrane transport"/>
    <property type="evidence" value="ECO:0007669"/>
    <property type="project" value="InterPro"/>
</dbReference>
<feature type="transmembrane region" description="Helical" evidence="8">
    <location>
        <begin position="127"/>
        <end position="144"/>
    </location>
</feature>
<feature type="transmembrane region" description="Helical" evidence="8">
    <location>
        <begin position="165"/>
        <end position="184"/>
    </location>
</feature>
<comment type="caution">
    <text evidence="9">The sequence shown here is derived from an EMBL/GenBank/DDBJ whole genome shotgun (WGS) entry which is preliminary data.</text>
</comment>
<feature type="transmembrane region" description="Helical" evidence="8">
    <location>
        <begin position="255"/>
        <end position="276"/>
    </location>
</feature>
<feature type="transmembrane region" description="Helical" evidence="8">
    <location>
        <begin position="227"/>
        <end position="249"/>
    </location>
</feature>
<dbReference type="InterPro" id="IPR038770">
    <property type="entry name" value="Na+/solute_symporter_sf"/>
</dbReference>
<evidence type="ECO:0000313" key="10">
    <source>
        <dbReference type="Proteomes" id="UP000094067"/>
    </source>
</evidence>
<evidence type="ECO:0000256" key="3">
    <source>
        <dbReference type="ARBA" id="ARBA00022448"/>
    </source>
</evidence>
<evidence type="ECO:0000256" key="5">
    <source>
        <dbReference type="ARBA" id="ARBA00022692"/>
    </source>
</evidence>
<sequence length="307" mass="34321">MNTFIVFQQMLILLAMMVIGHVSFRKDWLDRNAYTKLSKIVVNILNPLIIINGVMERDSGESTEKIVLNLMFIVLYFVILILASFLVVRLLKVEARHSHLYRMMMVFSNVGFMAIPLISSIYGKESVFYVSFYILGFNLLLYTYGIHLISRGSGEKKEKLQLKKLMNPGVAACLLSIVIFIWRIPVADSVKSFVGYMGNAAIPMSMMLIGASIAQTDIKELLRDVKIYGLLAIKLLALPIAAALILRNLELPRELAGIFIFMLGMPVASIVVPLAAEYEADEICCTRGTVLSTLLSIITIPIVSLFM</sequence>
<reference evidence="9 10" key="1">
    <citation type="submission" date="2016-07" db="EMBL/GenBank/DDBJ databases">
        <title>Characterization of isolates of Eisenbergiella tayi derived from blood cultures, using whole genome sequencing.</title>
        <authorList>
            <person name="Burdz T."/>
            <person name="Wiebe D."/>
            <person name="Huynh C."/>
            <person name="Bernard K."/>
        </authorList>
    </citation>
    <scope>NUCLEOTIDE SEQUENCE [LARGE SCALE GENOMIC DNA]</scope>
    <source>
        <strain evidence="9 10">NML 110608</strain>
    </source>
</reference>
<dbReference type="PATRIC" id="fig|1432052.4.peg.5518"/>
<evidence type="ECO:0000256" key="2">
    <source>
        <dbReference type="ARBA" id="ARBA00010145"/>
    </source>
</evidence>
<keyword evidence="5 8" id="KW-0812">Transmembrane</keyword>
<keyword evidence="3" id="KW-0813">Transport</keyword>
<dbReference type="PANTHER" id="PTHR36838">
    <property type="entry name" value="AUXIN EFFLUX CARRIER FAMILY PROTEIN"/>
    <property type="match status" value="1"/>
</dbReference>
<proteinExistence type="inferred from homology"/>
<evidence type="ECO:0000256" key="4">
    <source>
        <dbReference type="ARBA" id="ARBA00022475"/>
    </source>
</evidence>
<evidence type="ECO:0000256" key="1">
    <source>
        <dbReference type="ARBA" id="ARBA00004651"/>
    </source>
</evidence>